<comment type="subunit">
    <text evidence="8">Heterodimer. The mRNA-capping enzyme is composed of two separate chains alpha and beta, respectively a mRNA guanylyltransferase and an mRNA 5'-triphosphate monophosphatase.</text>
</comment>
<keyword evidence="6 8" id="KW-0539">Nucleus</keyword>
<gene>
    <name evidence="11" type="ORF">BJ085DRAFT_23405</name>
</gene>
<dbReference type="PANTHER" id="PTHR28118">
    <property type="entry name" value="POLYNUCLEOTIDE 5'-TRIPHOSPHATASE-RELATED"/>
    <property type="match status" value="1"/>
</dbReference>
<feature type="region of interest" description="Disordered" evidence="9">
    <location>
        <begin position="196"/>
        <end position="220"/>
    </location>
</feature>
<feature type="compositionally biased region" description="Polar residues" evidence="9">
    <location>
        <begin position="196"/>
        <end position="210"/>
    </location>
</feature>
<evidence type="ECO:0000256" key="4">
    <source>
        <dbReference type="ARBA" id="ARBA00022664"/>
    </source>
</evidence>
<sequence>VEIEAKLGLLVDNQTGQRIRLPVTSLAVLENPSANNSQPGGGSGGGRPTRPWYTFKSDMSLDQHRYFNELLNRRARDTQSSQHRGAKVHYKHTREIDRFYLEPNPNAASQPGEPDRFRIRATFDKETAKVVEGPGAIIEKKKIANLDVYSPNTAMDFRITVSEEKPMRMPTVESSHERHKDRLSYRHEIWQFDLTQVKTPSRENSNQQPSPFAPRGNDAPSVTHELELELANTDWFLKERQRFQDRDPGHQFNTIVQTFVNNIYMLASHAR</sequence>
<keyword evidence="12" id="KW-1185">Reference proteome</keyword>
<accession>A0A4P9ZTB1</accession>
<keyword evidence="5 8" id="KW-0378">Hydrolase</keyword>
<feature type="region of interest" description="Disordered" evidence="9">
    <location>
        <begin position="30"/>
        <end position="50"/>
    </location>
</feature>
<dbReference type="Gene3D" id="3.20.100.10">
    <property type="entry name" value="mRNA triphosphatase Cet1-like"/>
    <property type="match status" value="1"/>
</dbReference>
<evidence type="ECO:0000256" key="8">
    <source>
        <dbReference type="RuleBase" id="RU367053"/>
    </source>
</evidence>
<dbReference type="AlphaFoldDB" id="A0A4P9ZTB1"/>
<dbReference type="Pfam" id="PF02940">
    <property type="entry name" value="mRNA_triPase"/>
    <property type="match status" value="2"/>
</dbReference>
<evidence type="ECO:0000256" key="2">
    <source>
        <dbReference type="ARBA" id="ARBA00004123"/>
    </source>
</evidence>
<evidence type="ECO:0000313" key="12">
    <source>
        <dbReference type="Proteomes" id="UP000268162"/>
    </source>
</evidence>
<reference evidence="12" key="1">
    <citation type="journal article" date="2018" name="Nat. Microbiol.">
        <title>Leveraging single-cell genomics to expand the fungal tree of life.</title>
        <authorList>
            <person name="Ahrendt S.R."/>
            <person name="Quandt C.A."/>
            <person name="Ciobanu D."/>
            <person name="Clum A."/>
            <person name="Salamov A."/>
            <person name="Andreopoulos B."/>
            <person name="Cheng J.F."/>
            <person name="Woyke T."/>
            <person name="Pelin A."/>
            <person name="Henrissat B."/>
            <person name="Reynolds N.K."/>
            <person name="Benny G.L."/>
            <person name="Smith M.E."/>
            <person name="James T.Y."/>
            <person name="Grigoriev I.V."/>
        </authorList>
    </citation>
    <scope>NUCLEOTIDE SEQUENCE [LARGE SCALE GENOMIC DNA]</scope>
    <source>
        <strain evidence="12">RSA 468</strain>
    </source>
</reference>
<evidence type="ECO:0000256" key="9">
    <source>
        <dbReference type="SAM" id="MobiDB-lite"/>
    </source>
</evidence>
<dbReference type="InterPro" id="IPR033469">
    <property type="entry name" value="CYTH-like_dom_sf"/>
</dbReference>
<keyword evidence="4 8" id="KW-0507">mRNA processing</keyword>
<evidence type="ECO:0000313" key="11">
    <source>
        <dbReference type="EMBL" id="RKP36071.1"/>
    </source>
</evidence>
<name>A0A4P9ZTB1_9FUNG</name>
<comment type="function">
    <text evidence="8">First step of mRNA capping. Converts the 5'-triphosphate end of a nascent mRNA chain into a diphosphate end.</text>
</comment>
<dbReference type="InterPro" id="IPR004206">
    <property type="entry name" value="mRNA_triPase_Cet1"/>
</dbReference>
<feature type="non-terminal residue" evidence="11">
    <location>
        <position position="1"/>
    </location>
</feature>
<comment type="cofactor">
    <cofactor evidence="1 8">
        <name>Mg(2+)</name>
        <dbReference type="ChEBI" id="CHEBI:18420"/>
    </cofactor>
</comment>
<evidence type="ECO:0000256" key="3">
    <source>
        <dbReference type="ARBA" id="ARBA00006345"/>
    </source>
</evidence>
<evidence type="ECO:0000256" key="1">
    <source>
        <dbReference type="ARBA" id="ARBA00001946"/>
    </source>
</evidence>
<feature type="domain" description="mRNA triphosphatase Cet1-like" evidence="10">
    <location>
        <begin position="1"/>
        <end position="32"/>
    </location>
</feature>
<dbReference type="STRING" id="215637.A0A4P9ZTB1"/>
<dbReference type="CDD" id="cd07470">
    <property type="entry name" value="CYTH-like_mRNA_RTPase"/>
    <property type="match status" value="1"/>
</dbReference>
<dbReference type="InterPro" id="IPR037009">
    <property type="entry name" value="mRNA_triPase_Cet1_sf"/>
</dbReference>
<dbReference type="InterPro" id="IPR040343">
    <property type="entry name" value="Cet1/Ctl1"/>
</dbReference>
<dbReference type="GO" id="GO:0140818">
    <property type="term" value="F:mRNA 5'-triphosphate monophosphatase activity"/>
    <property type="evidence" value="ECO:0007669"/>
    <property type="project" value="UniProtKB-EC"/>
</dbReference>
<evidence type="ECO:0000256" key="5">
    <source>
        <dbReference type="ARBA" id="ARBA00022801"/>
    </source>
</evidence>
<comment type="subcellular location">
    <subcellularLocation>
        <location evidence="2 8">Nucleus</location>
    </subcellularLocation>
</comment>
<dbReference type="EMBL" id="ML002725">
    <property type="protein sequence ID" value="RKP36071.1"/>
    <property type="molecule type" value="Genomic_DNA"/>
</dbReference>
<evidence type="ECO:0000256" key="7">
    <source>
        <dbReference type="ARBA" id="ARBA00047740"/>
    </source>
</evidence>
<dbReference type="Proteomes" id="UP000268162">
    <property type="component" value="Unassembled WGS sequence"/>
</dbReference>
<evidence type="ECO:0000259" key="10">
    <source>
        <dbReference type="Pfam" id="PF02940"/>
    </source>
</evidence>
<dbReference type="GO" id="GO:0031533">
    <property type="term" value="C:mRNA capping enzyme complex"/>
    <property type="evidence" value="ECO:0007669"/>
    <property type="project" value="UniProtKB-UniRule"/>
</dbReference>
<dbReference type="PANTHER" id="PTHR28118:SF1">
    <property type="entry name" value="POLYNUCLEOTIDE 5'-TRIPHOSPHATASE CTL1-RELATED"/>
    <property type="match status" value="1"/>
</dbReference>
<protein>
    <recommendedName>
        <fullName evidence="8">mRNA-capping enzyme subunit beta</fullName>
        <ecNumber evidence="8">3.6.1.74</ecNumber>
    </recommendedName>
    <alternativeName>
        <fullName evidence="8">mRNA 5'-phosphatase</fullName>
    </alternativeName>
    <alternativeName>
        <fullName evidence="8">mRNA 5'-triphosphate monophosphatase</fullName>
    </alternativeName>
</protein>
<dbReference type="GO" id="GO:0004651">
    <property type="term" value="F:polynucleotide 5'-phosphatase activity"/>
    <property type="evidence" value="ECO:0007669"/>
    <property type="project" value="UniProtKB-UniRule"/>
</dbReference>
<evidence type="ECO:0000256" key="6">
    <source>
        <dbReference type="ARBA" id="ARBA00023242"/>
    </source>
</evidence>
<dbReference type="EC" id="3.6.1.74" evidence="8"/>
<dbReference type="GO" id="GO:0006370">
    <property type="term" value="P:7-methylguanosine mRNA capping"/>
    <property type="evidence" value="ECO:0007669"/>
    <property type="project" value="UniProtKB-UniRule"/>
</dbReference>
<feature type="domain" description="mRNA triphosphatase Cet1-like" evidence="10">
    <location>
        <begin position="51"/>
        <end position="229"/>
    </location>
</feature>
<keyword evidence="8" id="KW-0506">mRNA capping</keyword>
<dbReference type="SUPFAM" id="SSF55154">
    <property type="entry name" value="CYTH-like phosphatases"/>
    <property type="match status" value="1"/>
</dbReference>
<comment type="similarity">
    <text evidence="3 8">Belongs to the fungal TPase family.</text>
</comment>
<organism evidence="11 12">
    <name type="scientific">Dimargaris cristalligena</name>
    <dbReference type="NCBI Taxonomy" id="215637"/>
    <lineage>
        <taxon>Eukaryota</taxon>
        <taxon>Fungi</taxon>
        <taxon>Fungi incertae sedis</taxon>
        <taxon>Zoopagomycota</taxon>
        <taxon>Kickxellomycotina</taxon>
        <taxon>Dimargaritomycetes</taxon>
        <taxon>Dimargaritales</taxon>
        <taxon>Dimargaritaceae</taxon>
        <taxon>Dimargaris</taxon>
    </lineage>
</organism>
<proteinExistence type="inferred from homology"/>
<comment type="catalytic activity">
    <reaction evidence="7">
        <text>a 5'-end triphospho-ribonucleoside in mRNA + H2O = a 5'-end diphospho-ribonucleoside in mRNA + phosphate + H(+)</text>
        <dbReference type="Rhea" id="RHEA:67004"/>
        <dbReference type="Rhea" id="RHEA-COMP:17164"/>
        <dbReference type="Rhea" id="RHEA-COMP:17165"/>
        <dbReference type="ChEBI" id="CHEBI:15377"/>
        <dbReference type="ChEBI" id="CHEBI:15378"/>
        <dbReference type="ChEBI" id="CHEBI:43474"/>
        <dbReference type="ChEBI" id="CHEBI:167616"/>
        <dbReference type="ChEBI" id="CHEBI:167618"/>
        <dbReference type="EC" id="3.6.1.74"/>
    </reaction>
    <physiologicalReaction direction="left-to-right" evidence="7">
        <dbReference type="Rhea" id="RHEA:67005"/>
    </physiologicalReaction>
</comment>